<proteinExistence type="inferred from homology"/>
<comment type="caution">
    <text evidence="11">The sequence shown here is derived from an EMBL/GenBank/DDBJ whole genome shotgun (WGS) entry which is preliminary data.</text>
</comment>
<feature type="compositionally biased region" description="Polar residues" evidence="10">
    <location>
        <begin position="503"/>
        <end position="521"/>
    </location>
</feature>
<gene>
    <name evidence="11" type="ORF">Baya_8850</name>
</gene>
<evidence type="ECO:0000256" key="6">
    <source>
        <dbReference type="ARBA" id="ARBA00023212"/>
    </source>
</evidence>
<evidence type="ECO:0000256" key="1">
    <source>
        <dbReference type="ARBA" id="ARBA00004120"/>
    </source>
</evidence>
<dbReference type="GO" id="GO:0005813">
    <property type="term" value="C:centrosome"/>
    <property type="evidence" value="ECO:0007669"/>
    <property type="project" value="UniProtKB-SubCell"/>
</dbReference>
<keyword evidence="7" id="KW-0966">Cell projection</keyword>
<comment type="subcellular location">
    <subcellularLocation>
        <location evidence="1">Cytoplasm</location>
        <location evidence="1">Cytoskeleton</location>
        <location evidence="1">Cilium basal body</location>
    </subcellularLocation>
    <subcellularLocation>
        <location evidence="2">Cytoplasm</location>
        <location evidence="2">Cytoskeleton</location>
        <location evidence="2">Microtubule organizing center</location>
        <location evidence="2">Centrosome</location>
    </subcellularLocation>
</comment>
<keyword evidence="12" id="KW-1185">Reference proteome</keyword>
<comment type="function">
    <text evidence="8">Centrosomal protein required for establishing a robust mitotic centrosome architecture that can endure the forces that converge on the centrosomes during spindle formation. Required for stabilizing the expanded pericentriolar material around the centriole.</text>
</comment>
<keyword evidence="5" id="KW-0963">Cytoplasm</keyword>
<dbReference type="GO" id="GO:0007051">
    <property type="term" value="P:spindle organization"/>
    <property type="evidence" value="ECO:0007669"/>
    <property type="project" value="InterPro"/>
</dbReference>
<dbReference type="PANTHER" id="PTHR16299:SF2">
    <property type="entry name" value="CENTROSOMAL PROTEIN KIZUNA"/>
    <property type="match status" value="1"/>
</dbReference>
<evidence type="ECO:0000256" key="10">
    <source>
        <dbReference type="SAM" id="MobiDB-lite"/>
    </source>
</evidence>
<feature type="compositionally biased region" description="Acidic residues" evidence="10">
    <location>
        <begin position="487"/>
        <end position="497"/>
    </location>
</feature>
<dbReference type="InterPro" id="IPR026742">
    <property type="entry name" value="Centrosomal_kizuma"/>
</dbReference>
<feature type="region of interest" description="Disordered" evidence="10">
    <location>
        <begin position="157"/>
        <end position="203"/>
    </location>
</feature>
<evidence type="ECO:0000256" key="4">
    <source>
        <dbReference type="ARBA" id="ARBA00013872"/>
    </source>
</evidence>
<dbReference type="AlphaFoldDB" id="A0A556U9A7"/>
<evidence type="ECO:0000256" key="5">
    <source>
        <dbReference type="ARBA" id="ARBA00022490"/>
    </source>
</evidence>
<evidence type="ECO:0000256" key="8">
    <source>
        <dbReference type="ARBA" id="ARBA00024919"/>
    </source>
</evidence>
<organism evidence="11 12">
    <name type="scientific">Bagarius yarrelli</name>
    <name type="common">Goonch</name>
    <name type="synonym">Bagrus yarrelli</name>
    <dbReference type="NCBI Taxonomy" id="175774"/>
    <lineage>
        <taxon>Eukaryota</taxon>
        <taxon>Metazoa</taxon>
        <taxon>Chordata</taxon>
        <taxon>Craniata</taxon>
        <taxon>Vertebrata</taxon>
        <taxon>Euteleostomi</taxon>
        <taxon>Actinopterygii</taxon>
        <taxon>Neopterygii</taxon>
        <taxon>Teleostei</taxon>
        <taxon>Ostariophysi</taxon>
        <taxon>Siluriformes</taxon>
        <taxon>Sisoridae</taxon>
        <taxon>Sisorinae</taxon>
        <taxon>Bagarius</taxon>
    </lineage>
</organism>
<dbReference type="PANTHER" id="PTHR16299">
    <property type="entry name" value="CENTROSOMAL PROTEIN KIZUNA"/>
    <property type="match status" value="1"/>
</dbReference>
<dbReference type="OrthoDB" id="8015657at2759"/>
<evidence type="ECO:0000256" key="2">
    <source>
        <dbReference type="ARBA" id="ARBA00004300"/>
    </source>
</evidence>
<feature type="region of interest" description="Disordered" evidence="10">
    <location>
        <begin position="477"/>
        <end position="570"/>
    </location>
</feature>
<keyword evidence="6" id="KW-0206">Cytoskeleton</keyword>
<sequence>MRQYHKELCKREQQAKTRNLELLRKAESLLLTAKEFSPNFTLLHHLKEHSRSLPLSTERTSLQPAITLIGWQPLKDSVMSAQSPTEPEPNHPSSSLLQSSPLMKAALSKTTSNKSLSDDILNSSDFPEGQPVFNLDLFMKEVAVCGSEPLACTHVTSKEQAVPESAQHPTPNPDHNKSRRSSVGSSDAEVTPELSLNPNRDDLVSLDGVHEQHAVMRSFTPSNEREISAVGVDAEEPLFPKPKHRLSVEEFFYLLDSIEERLSDKDRKLYSSAAVSEQKSKQVISLCSERGELRAEELRVCGAVVLQQLPWLLWDTPHGCLLHSDLVNKHWSTAIDPANIRSSLSGDSAALWERWFSHALQLLQQKVLSLSSIVQLFTPLLVHYNASYADKAEVLLKRLLTHAAETHHSAESEDSSCSLPSLLNDSAEIKLARPSRESISSAGEQSDEEDSTNQSALESMPVRETKAYQLLKQSVVQGNQSQNGHNEEEEEKEEGSDLEPSGLSDNEMTGRSKTNTQNMRNVSKKKSQAFSAVQSKAFWGDSDDTNSDIEMALRPRSSNTNNSDFDDFYD</sequence>
<reference evidence="11 12" key="1">
    <citation type="journal article" date="2019" name="Genome Biol. Evol.">
        <title>Whole-Genome Sequencing of the Giant Devil Catfish, Bagarius yarrelli.</title>
        <authorList>
            <person name="Jiang W."/>
            <person name="Lv Y."/>
            <person name="Cheng L."/>
            <person name="Yang K."/>
            <person name="Chao B."/>
            <person name="Wang X."/>
            <person name="Li Y."/>
            <person name="Pan X."/>
            <person name="You X."/>
            <person name="Zhang Y."/>
            <person name="Yang J."/>
            <person name="Li J."/>
            <person name="Zhang X."/>
            <person name="Liu S."/>
            <person name="Sun C."/>
            <person name="Yang J."/>
            <person name="Shi Q."/>
        </authorList>
    </citation>
    <scope>NUCLEOTIDE SEQUENCE [LARGE SCALE GENOMIC DNA]</scope>
    <source>
        <strain evidence="11">JWS20170419001</strain>
        <tissue evidence="11">Muscle</tissue>
    </source>
</reference>
<name>A0A556U9A7_BAGYA</name>
<evidence type="ECO:0000256" key="9">
    <source>
        <dbReference type="ARBA" id="ARBA00031153"/>
    </source>
</evidence>
<accession>A0A556U9A7</accession>
<comment type="similarity">
    <text evidence="3">Belongs to the kizuna family.</text>
</comment>
<evidence type="ECO:0000256" key="7">
    <source>
        <dbReference type="ARBA" id="ARBA00023273"/>
    </source>
</evidence>
<feature type="region of interest" description="Disordered" evidence="10">
    <location>
        <begin position="433"/>
        <end position="460"/>
    </location>
</feature>
<evidence type="ECO:0000256" key="3">
    <source>
        <dbReference type="ARBA" id="ARBA00010767"/>
    </source>
</evidence>
<dbReference type="EMBL" id="VCAZ01000065">
    <property type="protein sequence ID" value="TSO25227.1"/>
    <property type="molecule type" value="Genomic_DNA"/>
</dbReference>
<protein>
    <recommendedName>
        <fullName evidence="4">Centrosomal protein kizuna</fullName>
    </recommendedName>
    <alternativeName>
        <fullName evidence="9">Polo-like kinase 1 substrate 1</fullName>
    </alternativeName>
</protein>
<dbReference type="Proteomes" id="UP000319801">
    <property type="component" value="Unassembled WGS sequence"/>
</dbReference>
<evidence type="ECO:0000313" key="11">
    <source>
        <dbReference type="EMBL" id="TSO25227.1"/>
    </source>
</evidence>
<feature type="region of interest" description="Disordered" evidence="10">
    <location>
        <begin position="78"/>
        <end position="97"/>
    </location>
</feature>
<evidence type="ECO:0000313" key="12">
    <source>
        <dbReference type="Proteomes" id="UP000319801"/>
    </source>
</evidence>